<dbReference type="GO" id="GO:0000127">
    <property type="term" value="C:transcription factor TFIIIC complex"/>
    <property type="evidence" value="ECO:0007669"/>
    <property type="project" value="TreeGrafter"/>
</dbReference>
<dbReference type="SMART" id="SM00028">
    <property type="entry name" value="TPR"/>
    <property type="match status" value="6"/>
</dbReference>
<feature type="repeat" description="TPR" evidence="1">
    <location>
        <begin position="203"/>
        <end position="236"/>
    </location>
</feature>
<feature type="region of interest" description="Disordered" evidence="2">
    <location>
        <begin position="142"/>
        <end position="167"/>
    </location>
</feature>
<dbReference type="FunFam" id="1.25.40.10:FF:000413">
    <property type="entry name" value="General transcription factor 3C polypeptide 3"/>
    <property type="match status" value="1"/>
</dbReference>
<proteinExistence type="predicted"/>
<keyword evidence="4" id="KW-1185">Reference proteome</keyword>
<feature type="region of interest" description="Disordered" evidence="2">
    <location>
        <begin position="630"/>
        <end position="659"/>
    </location>
</feature>
<dbReference type="PANTHER" id="PTHR23082">
    <property type="entry name" value="TRANSCRIPTION INITIATION FACTOR IIIC TFIIIC , POLYPEPTIDE 3-RELATED"/>
    <property type="match status" value="1"/>
</dbReference>
<feature type="compositionally biased region" description="Basic and acidic residues" evidence="2">
    <location>
        <begin position="649"/>
        <end position="659"/>
    </location>
</feature>
<sequence>MEEVENGISELEEGLLAVSTKDNNEVDVEKEQEEEEEEEEEEQGEQEEDDDEDDDDGNGDENEGEGEYMFRFKDGINPFDFVEDNVDSGVQPYEQFERLEYEALAEKKRKLLADSHCEGSMKKARQEDTSGASMDEIMEAMNFGVRRKSRKPKKRGRRKGSKNKLSPEITRMLGDATLHYAHGHYEEAISTLHEVIRLAPNLPDPYHTLGLVHNRLGEDKKASNFYMIAAHLTPKDSSLWRLLFTKSIEQGNIGQASYCLSKAIMADPKDVTLKHHRASLHVELGDYQKAAESFDQIYQLSPENIEALKTGAKLYQKGGQLEHSIRILEDYVKGHPSEADTSVIDLLASIFMESNSYDKALQLIEHVKLVYYSGKELPLNLTIKEGICHVNLKNMEKAEVLFSILQRENVNDHAHLIVEAADSLMSLEHYDSALKYYLMLEGSAKGDNGFLYLKIARCYLFLKERVQAIFFLYKALQMLEDNIDARLTLASLLLEEAKEEDAISLLAPPKNFDSIELPPEKSKPWWLNEKVKLKLCTIYRAKAMVEDFVDAIFPLVRESLYVETLHPKVKVKKRLSRRVLFERVKVLNDRETENVFRGFRPVAPSSDLSKAARAKRLLQKKATIREKKKAEALASGANWQSDDSDDDPPEVHREPPLPNLLKDEEHHRLIIDLCKSLASLQRYWEALEIINLTLRLAHSMLSVEKEEELRSLGAQIAYNTTDPKHGFDCVRYIVQQHPYSLAAWNCYYKVISRVDNRDSRHFKFLRGMLSKLIDCVPPIIIYAHQFTMASNHQHAATKYLEAYKRLPENPLINLCVGTALINLALGFRLQNKHQCLAQGLAFLYNNLRLCENSQEALYNIARAYHHVGLVTLAASYYEKVLAIRVKDYPIPKLPCENPDIVGNQKPGYKPGYCDLHKEAAYNLHLIYKKSGALDLARQVLKDHCTI</sequence>
<feature type="repeat" description="TPR" evidence="1">
    <location>
        <begin position="271"/>
        <end position="304"/>
    </location>
</feature>
<feature type="compositionally biased region" description="Acidic residues" evidence="2">
    <location>
        <begin position="1"/>
        <end position="13"/>
    </location>
</feature>
<dbReference type="InterPro" id="IPR019734">
    <property type="entry name" value="TPR_rpt"/>
</dbReference>
<feature type="region of interest" description="Disordered" evidence="2">
    <location>
        <begin position="1"/>
        <end position="68"/>
    </location>
</feature>
<dbReference type="SUPFAM" id="SSF48452">
    <property type="entry name" value="TPR-like"/>
    <property type="match status" value="3"/>
</dbReference>
<accession>A0AAW2C392</accession>
<evidence type="ECO:0000313" key="4">
    <source>
        <dbReference type="Proteomes" id="UP001459277"/>
    </source>
</evidence>
<protein>
    <recommendedName>
        <fullName evidence="5">General transcription factor 3C polypeptide 3</fullName>
    </recommendedName>
</protein>
<feature type="compositionally biased region" description="Basic residues" evidence="2">
    <location>
        <begin position="145"/>
        <end position="162"/>
    </location>
</feature>
<gene>
    <name evidence="3" type="ORF">SO802_022453</name>
</gene>
<dbReference type="PANTHER" id="PTHR23082:SF0">
    <property type="entry name" value="GENERAL TRANSCRIPTION FACTOR 3C POLYPEPTIDE 3"/>
    <property type="match status" value="1"/>
</dbReference>
<evidence type="ECO:0000256" key="2">
    <source>
        <dbReference type="SAM" id="MobiDB-lite"/>
    </source>
</evidence>
<dbReference type="GO" id="GO:0006383">
    <property type="term" value="P:transcription by RNA polymerase III"/>
    <property type="evidence" value="ECO:0007669"/>
    <property type="project" value="InterPro"/>
</dbReference>
<comment type="caution">
    <text evidence="3">The sequence shown here is derived from an EMBL/GenBank/DDBJ whole genome shotgun (WGS) entry which is preliminary data.</text>
</comment>
<reference evidence="3 4" key="1">
    <citation type="submission" date="2024-01" db="EMBL/GenBank/DDBJ databases">
        <title>A telomere-to-telomere, gap-free genome of sweet tea (Lithocarpus litseifolius).</title>
        <authorList>
            <person name="Zhou J."/>
        </authorList>
    </citation>
    <scope>NUCLEOTIDE SEQUENCE [LARGE SCALE GENOMIC DNA]</scope>
    <source>
        <strain evidence="3">Zhou-2022a</strain>
        <tissue evidence="3">Leaf</tissue>
    </source>
</reference>
<dbReference type="Gene3D" id="1.25.40.10">
    <property type="entry name" value="Tetratricopeptide repeat domain"/>
    <property type="match status" value="3"/>
</dbReference>
<feature type="compositionally biased region" description="Acidic residues" evidence="2">
    <location>
        <begin position="30"/>
        <end position="66"/>
    </location>
</feature>
<keyword evidence="1" id="KW-0802">TPR repeat</keyword>
<dbReference type="AlphaFoldDB" id="A0AAW2C392"/>
<evidence type="ECO:0000256" key="1">
    <source>
        <dbReference type="PROSITE-ProRule" id="PRU00339"/>
    </source>
</evidence>
<dbReference type="EMBL" id="JAZDWU010000008">
    <property type="protein sequence ID" value="KAK9992750.1"/>
    <property type="molecule type" value="Genomic_DNA"/>
</dbReference>
<organism evidence="3 4">
    <name type="scientific">Lithocarpus litseifolius</name>
    <dbReference type="NCBI Taxonomy" id="425828"/>
    <lineage>
        <taxon>Eukaryota</taxon>
        <taxon>Viridiplantae</taxon>
        <taxon>Streptophyta</taxon>
        <taxon>Embryophyta</taxon>
        <taxon>Tracheophyta</taxon>
        <taxon>Spermatophyta</taxon>
        <taxon>Magnoliopsida</taxon>
        <taxon>eudicotyledons</taxon>
        <taxon>Gunneridae</taxon>
        <taxon>Pentapetalae</taxon>
        <taxon>rosids</taxon>
        <taxon>fabids</taxon>
        <taxon>Fagales</taxon>
        <taxon>Fagaceae</taxon>
        <taxon>Lithocarpus</taxon>
    </lineage>
</organism>
<dbReference type="InterPro" id="IPR039340">
    <property type="entry name" value="Tfc4/TFIIIC-102/Sfc4"/>
</dbReference>
<dbReference type="Pfam" id="PF13176">
    <property type="entry name" value="TPR_7"/>
    <property type="match status" value="1"/>
</dbReference>
<dbReference type="Pfam" id="PF14559">
    <property type="entry name" value="TPR_19"/>
    <property type="match status" value="1"/>
</dbReference>
<evidence type="ECO:0000313" key="3">
    <source>
        <dbReference type="EMBL" id="KAK9992750.1"/>
    </source>
</evidence>
<name>A0AAW2C392_9ROSI</name>
<dbReference type="InterPro" id="IPR011990">
    <property type="entry name" value="TPR-like_helical_dom_sf"/>
</dbReference>
<evidence type="ECO:0008006" key="5">
    <source>
        <dbReference type="Google" id="ProtNLM"/>
    </source>
</evidence>
<dbReference type="PROSITE" id="PS50005">
    <property type="entry name" value="TPR"/>
    <property type="match status" value="2"/>
</dbReference>
<dbReference type="Proteomes" id="UP001459277">
    <property type="component" value="Unassembled WGS sequence"/>
</dbReference>